<protein>
    <submittedName>
        <fullName evidence="1">Uncharacterized protein</fullName>
    </submittedName>
</protein>
<keyword evidence="2" id="KW-1185">Reference proteome</keyword>
<reference evidence="1" key="2">
    <citation type="submission" date="2025-09" db="UniProtKB">
        <authorList>
            <consortium name="EnsemblPlants"/>
        </authorList>
    </citation>
    <scope>IDENTIFICATION</scope>
</reference>
<proteinExistence type="predicted"/>
<sequence>MKIGSTVALAVIVLLHAGLAMVIFADVHATSVGEGKAIDINPGKLRCCTNCNFSSSGLYTCDDVVKKCDPVCRSCVVVKTYPLKEVKCTDTFIGICDPPCK</sequence>
<name>A0ACD5TQK0_AVESA</name>
<reference evidence="1" key="1">
    <citation type="submission" date="2021-05" db="EMBL/GenBank/DDBJ databases">
        <authorList>
            <person name="Scholz U."/>
            <person name="Mascher M."/>
            <person name="Fiebig A."/>
        </authorList>
    </citation>
    <scope>NUCLEOTIDE SEQUENCE [LARGE SCALE GENOMIC DNA]</scope>
</reference>
<organism evidence="1 2">
    <name type="scientific">Avena sativa</name>
    <name type="common">Oat</name>
    <dbReference type="NCBI Taxonomy" id="4498"/>
    <lineage>
        <taxon>Eukaryota</taxon>
        <taxon>Viridiplantae</taxon>
        <taxon>Streptophyta</taxon>
        <taxon>Embryophyta</taxon>
        <taxon>Tracheophyta</taxon>
        <taxon>Spermatophyta</taxon>
        <taxon>Magnoliopsida</taxon>
        <taxon>Liliopsida</taxon>
        <taxon>Poales</taxon>
        <taxon>Poaceae</taxon>
        <taxon>BOP clade</taxon>
        <taxon>Pooideae</taxon>
        <taxon>Poodae</taxon>
        <taxon>Poeae</taxon>
        <taxon>Poeae Chloroplast Group 1 (Aveneae type)</taxon>
        <taxon>Aveninae</taxon>
        <taxon>Avena</taxon>
    </lineage>
</organism>
<evidence type="ECO:0000313" key="1">
    <source>
        <dbReference type="EnsemblPlants" id="AVESA.00010b.r2.1CG0109420.1.CDS.1"/>
    </source>
</evidence>
<dbReference type="Proteomes" id="UP001732700">
    <property type="component" value="Chromosome 1C"/>
</dbReference>
<dbReference type="EnsemblPlants" id="AVESA.00010b.r2.1CG0109420.1">
    <property type="protein sequence ID" value="AVESA.00010b.r2.1CG0109420.1.CDS.1"/>
    <property type="gene ID" value="AVESA.00010b.r2.1CG0109420"/>
</dbReference>
<accession>A0ACD5TQK0</accession>
<evidence type="ECO:0000313" key="2">
    <source>
        <dbReference type="Proteomes" id="UP001732700"/>
    </source>
</evidence>